<comment type="caution">
    <text evidence="1">The sequence shown here is derived from an EMBL/GenBank/DDBJ whole genome shotgun (WGS) entry which is preliminary data.</text>
</comment>
<organism evidence="1 2">
    <name type="scientific">Nocardia macrotermitis</name>
    <dbReference type="NCBI Taxonomy" id="2585198"/>
    <lineage>
        <taxon>Bacteria</taxon>
        <taxon>Bacillati</taxon>
        <taxon>Actinomycetota</taxon>
        <taxon>Actinomycetes</taxon>
        <taxon>Mycobacteriales</taxon>
        <taxon>Nocardiaceae</taxon>
        <taxon>Nocardia</taxon>
    </lineage>
</organism>
<evidence type="ECO:0000313" key="2">
    <source>
        <dbReference type="Proteomes" id="UP000438448"/>
    </source>
</evidence>
<proteinExistence type="predicted"/>
<name>A0A7K0CZ88_9NOCA</name>
<dbReference type="AlphaFoldDB" id="A0A7K0CZ88"/>
<protein>
    <submittedName>
        <fullName evidence="1">Uncharacterized protein</fullName>
    </submittedName>
</protein>
<evidence type="ECO:0000313" key="1">
    <source>
        <dbReference type="EMBL" id="MQY18795.1"/>
    </source>
</evidence>
<gene>
    <name evidence="1" type="ORF">NRB20_18740</name>
</gene>
<reference evidence="1 2" key="1">
    <citation type="submission" date="2019-10" db="EMBL/GenBank/DDBJ databases">
        <title>Nocardia macrotermitis sp. nov. and Nocardia aurantia sp. nov., isolated from the gut of fungus growing-termite Macrotermes natalensis.</title>
        <authorList>
            <person name="Benndorf R."/>
            <person name="Schwitalla J."/>
            <person name="Martin K."/>
            <person name="De Beer W."/>
            <person name="Kaster A.-K."/>
            <person name="Vollmers J."/>
            <person name="Poulsen M."/>
            <person name="Beemelmanns C."/>
        </authorList>
    </citation>
    <scope>NUCLEOTIDE SEQUENCE [LARGE SCALE GENOMIC DNA]</scope>
    <source>
        <strain evidence="1 2">RB20</strain>
    </source>
</reference>
<keyword evidence="2" id="KW-1185">Reference proteome</keyword>
<dbReference type="Proteomes" id="UP000438448">
    <property type="component" value="Unassembled WGS sequence"/>
</dbReference>
<sequence length="53" mass="5986">MTHYPAYDCYIYLPTKAGDVAIIWHSIIMDHPNPCDGVLDIAKIIEPTIGENR</sequence>
<dbReference type="EMBL" id="WEGK01000003">
    <property type="protein sequence ID" value="MQY18795.1"/>
    <property type="molecule type" value="Genomic_DNA"/>
</dbReference>
<accession>A0A7K0CZ88</accession>